<reference evidence="6" key="1">
    <citation type="journal article" date="2017" name="Nat. Microbiol.">
        <title>Global analysis of biosynthetic gene clusters reveals vast potential of secondary metabolite production in Penicillium species.</title>
        <authorList>
            <person name="Nielsen J.C."/>
            <person name="Grijseels S."/>
            <person name="Prigent S."/>
            <person name="Ji B."/>
            <person name="Dainat J."/>
            <person name="Nielsen K.F."/>
            <person name="Frisvad J.C."/>
            <person name="Workman M."/>
            <person name="Nielsen J."/>
        </authorList>
    </citation>
    <scope>NUCLEOTIDE SEQUENCE [LARGE SCALE GENOMIC DNA]</scope>
    <source>
        <strain evidence="6">IBT 31321</strain>
    </source>
</reference>
<feature type="chain" id="PRO_5012325246" description="Yeast cell wall synthesis Kre9/Knh1-like N-terminal domain-containing protein" evidence="3">
    <location>
        <begin position="19"/>
        <end position="266"/>
    </location>
</feature>
<evidence type="ECO:0000313" key="6">
    <source>
        <dbReference type="Proteomes" id="UP000191500"/>
    </source>
</evidence>
<dbReference type="Pfam" id="PF10342">
    <property type="entry name" value="Kre9_KNH"/>
    <property type="match status" value="1"/>
</dbReference>
<sequence length="266" mass="26468">MRFSILLSLLPLAISVGAINVTEPAQGDKVDVSKSFSVKWTSVNTDASTVDIVLINNNVYPNVKETLASDVKTSEGSYNAKGLKDVTDGTGYQINLVSTEEQNTGILAQSHKFDVTKPEDSSSSTTTGTSSTVSSDSSSSASTSGTTSSASTSTGAHTTETDASTSGTFTPAVSIFKPSPGTFTSGSLTTSLPHGRNSTDISLLIATQSTSTGTSTGTSTKTGLTTSATGSATGSASASPTASEGAAMALVAPGAAAGLLAGILAL</sequence>
<dbReference type="InterPro" id="IPR052479">
    <property type="entry name" value="GPI-anchor_Adhesion_Reg"/>
</dbReference>
<feature type="region of interest" description="Disordered" evidence="2">
    <location>
        <begin position="110"/>
        <end position="172"/>
    </location>
</feature>
<dbReference type="AlphaFoldDB" id="A0A1V6UHN7"/>
<evidence type="ECO:0000259" key="4">
    <source>
        <dbReference type="Pfam" id="PF10342"/>
    </source>
</evidence>
<dbReference type="EMBL" id="MDDG01000009">
    <property type="protein sequence ID" value="OQE37937.1"/>
    <property type="molecule type" value="Genomic_DNA"/>
</dbReference>
<dbReference type="PANTHER" id="PTHR35185">
    <property type="entry name" value="SERINE/THREONINE-RICH PROTEIN ADG2-RELATED"/>
    <property type="match status" value="1"/>
</dbReference>
<feature type="compositionally biased region" description="Low complexity" evidence="2">
    <location>
        <begin position="121"/>
        <end position="158"/>
    </location>
</feature>
<name>A0A1V6UHN7_9EURO</name>
<feature type="non-terminal residue" evidence="5">
    <location>
        <position position="266"/>
    </location>
</feature>
<evidence type="ECO:0000313" key="5">
    <source>
        <dbReference type="EMBL" id="OQE37937.1"/>
    </source>
</evidence>
<gene>
    <name evidence="5" type="ORF">PENCOP_c009G08642</name>
</gene>
<evidence type="ECO:0000256" key="1">
    <source>
        <dbReference type="ARBA" id="ARBA00022729"/>
    </source>
</evidence>
<feature type="domain" description="Yeast cell wall synthesis Kre9/Knh1-like N-terminal" evidence="4">
    <location>
        <begin position="24"/>
        <end position="115"/>
    </location>
</feature>
<comment type="caution">
    <text evidence="5">The sequence shown here is derived from an EMBL/GenBank/DDBJ whole genome shotgun (WGS) entry which is preliminary data.</text>
</comment>
<dbReference type="Proteomes" id="UP000191500">
    <property type="component" value="Unassembled WGS sequence"/>
</dbReference>
<evidence type="ECO:0000256" key="2">
    <source>
        <dbReference type="SAM" id="MobiDB-lite"/>
    </source>
</evidence>
<dbReference type="PANTHER" id="PTHR35185:SF1">
    <property type="entry name" value="UPF0619 GPI-ANCHORED MEMBRANE PROTEIN C1322.10"/>
    <property type="match status" value="1"/>
</dbReference>
<evidence type="ECO:0000256" key="3">
    <source>
        <dbReference type="SAM" id="SignalP"/>
    </source>
</evidence>
<keyword evidence="1 3" id="KW-0732">Signal</keyword>
<keyword evidence="6" id="KW-1185">Reference proteome</keyword>
<feature type="compositionally biased region" description="Basic and acidic residues" evidence="2">
    <location>
        <begin position="111"/>
        <end position="120"/>
    </location>
</feature>
<accession>A0A1V6UHN7</accession>
<dbReference type="STRING" id="36646.A0A1V6UHN7"/>
<proteinExistence type="predicted"/>
<dbReference type="InterPro" id="IPR018466">
    <property type="entry name" value="Kre9/Knh1-like_N"/>
</dbReference>
<feature type="region of interest" description="Disordered" evidence="2">
    <location>
        <begin position="210"/>
        <end position="239"/>
    </location>
</feature>
<feature type="compositionally biased region" description="Polar residues" evidence="2">
    <location>
        <begin position="161"/>
        <end position="171"/>
    </location>
</feature>
<feature type="signal peptide" evidence="3">
    <location>
        <begin position="1"/>
        <end position="18"/>
    </location>
</feature>
<organism evidence="5 6">
    <name type="scientific">Penicillium coprophilum</name>
    <dbReference type="NCBI Taxonomy" id="36646"/>
    <lineage>
        <taxon>Eukaryota</taxon>
        <taxon>Fungi</taxon>
        <taxon>Dikarya</taxon>
        <taxon>Ascomycota</taxon>
        <taxon>Pezizomycotina</taxon>
        <taxon>Eurotiomycetes</taxon>
        <taxon>Eurotiomycetidae</taxon>
        <taxon>Eurotiales</taxon>
        <taxon>Aspergillaceae</taxon>
        <taxon>Penicillium</taxon>
    </lineage>
</organism>
<protein>
    <recommendedName>
        <fullName evidence="4">Yeast cell wall synthesis Kre9/Knh1-like N-terminal domain-containing protein</fullName>
    </recommendedName>
</protein>